<dbReference type="FunFam" id="2.30.29.30:FF:000078">
    <property type="entry name" value="Guanine nucleotide exchange factor DBS"/>
    <property type="match status" value="1"/>
</dbReference>
<dbReference type="GO" id="GO:0005085">
    <property type="term" value="F:guanyl-nucleotide exchange factor activity"/>
    <property type="evidence" value="ECO:0007669"/>
    <property type="project" value="UniProtKB-KW"/>
</dbReference>
<gene>
    <name evidence="8" type="primary">LOC108743351</name>
</gene>
<dbReference type="InterPro" id="IPR001849">
    <property type="entry name" value="PH_domain"/>
</dbReference>
<sequence>MHSRYYYISSLKIRSICASGTVDVDGRPIILCYSECIARAGLNKYEVAKLLLYYTSIPSAEDIAKGFTILLLAETSEPKVADTLVKSVALISNNLRLEQFIVWSPGGKAIKPNTNKVKVVVVSEESDLERYISKDQAPASCGGSINHDQLEWVEFFRQYEPFLASCRTSGHALLSALSLLRNEEVPAQVTRRFLNHQCRVKEQRALKKWKKRNDKMVGYLIRHKGLLKWIRKIGEETLRSQNIQLRSITSSTSVKDIEKSFEKFYFDALRQIDKASDLVEESNNIPDIRGKNLKDSANKLRVQAKTFNEKLEDAREELEEYCRCFHILENSQNIKSKDYGDLSTTINKLGNSKLIDIFKALNSQKEVDSPEPPDKSLSDNHLSCSSGGIAASSTPIKPPTSQTRRRSVSSHAFIYKCNHHAAGMSCNCYESDTENSVSYKLKKKYLQSLQICGCTTATAAVNYSKETLDRKNSLTLDGIKEVRESVENLLEIDKNDSGLSGCGRCDSGVSTAENSVGEESTVYKKKLQRTCSCQFYRESCALCSTGSSSTGSNQDHTENQQDSVIEESSDGFMKSGSDDIDEEHYNEERRKISPISANSHLHCHSSTLHLPIDNESKIDPKTQKTLLFIMREMIQTERDYVNSLDYVIENYIPELMREDIPQALRGQRNVVFGNIEKIYEFHSQHFLRELEQCENNPLQVGQIFLKHDKKFYLYALYNKNKPKSDSLMSEYGGTFFKTKQIQLEDKMDLASYLLKPVQRMGKYALLLQQMMKACPPLPPTASERAISEQEDLKQAEQMVRFQLRHGNDLLAMDSIRECDVNLKEQGRLLRQNEFIVWEGRSGKKSLRQVFLFEELILFSKARRFPDQKNLDLYIYKNSIKMTDIGLTAKIGDSPTKFEIWFRKRKPNDTFTLQSMSEDIKKAWSEELSQLLWKQAIRNREVRMAEMSSMGIGNKPCLDIKPSADQISDRSISVAQLSKTAPRFRNSIVGPVAELYRSMKRPHSIISMSSISSSSTSSGSSTSGGNVQNTATVANLSFDSASCDSPKAFHRSGTLNSQCSVESGIIADISLGVDERPESPKATHWPLEKSNSRHSSSSDGTATTTPTQSDDTQVTTIYIVPDDLPVNI</sequence>
<dbReference type="InterPro" id="IPR052231">
    <property type="entry name" value="Rho_GEF_signaling-related"/>
</dbReference>
<dbReference type="CDD" id="cd13242">
    <property type="entry name" value="PH_puratrophin-1"/>
    <property type="match status" value="1"/>
</dbReference>
<dbReference type="PROSITE" id="PS50010">
    <property type="entry name" value="DH_2"/>
    <property type="match status" value="1"/>
</dbReference>
<dbReference type="PANTHER" id="PTHR45845">
    <property type="entry name" value="RHO GUANINE NUCLEOTIDE EXCHANGE FACTOR-RELATED"/>
    <property type="match status" value="1"/>
</dbReference>
<evidence type="ECO:0000313" key="8">
    <source>
        <dbReference type="RefSeq" id="XP_025833491.1"/>
    </source>
</evidence>
<keyword evidence="1" id="KW-0597">Phosphoprotein</keyword>
<dbReference type="FunFam" id="1.20.900.10:FF:000028">
    <property type="entry name" value="Puratrophin-1-like, isoform D"/>
    <property type="match status" value="1"/>
</dbReference>
<dbReference type="InterPro" id="IPR011993">
    <property type="entry name" value="PH-like_dom_sf"/>
</dbReference>
<feature type="compositionally biased region" description="Basic and acidic residues" evidence="4">
    <location>
        <begin position="1074"/>
        <end position="1090"/>
    </location>
</feature>
<dbReference type="SMART" id="SM00325">
    <property type="entry name" value="RhoGEF"/>
    <property type="match status" value="1"/>
</dbReference>
<evidence type="ECO:0000256" key="2">
    <source>
        <dbReference type="ARBA" id="ARBA00022658"/>
    </source>
</evidence>
<dbReference type="RefSeq" id="XP_025833491.1">
    <property type="nucleotide sequence ID" value="XM_025977706.1"/>
</dbReference>
<protein>
    <submittedName>
        <fullName evidence="8">Uncharacterized protein LOC108743351</fullName>
    </submittedName>
</protein>
<dbReference type="PROSITE" id="PS50003">
    <property type="entry name" value="PH_DOMAIN"/>
    <property type="match status" value="1"/>
</dbReference>
<dbReference type="SUPFAM" id="SSF48065">
    <property type="entry name" value="DBL homology domain (DH-domain)"/>
    <property type="match status" value="1"/>
</dbReference>
<dbReference type="InterPro" id="IPR035899">
    <property type="entry name" value="DBL_dom_sf"/>
</dbReference>
<name>A0A7F5RBY9_AGRPL</name>
<feature type="compositionally biased region" description="Low complexity" evidence="4">
    <location>
        <begin position="1094"/>
        <end position="1115"/>
    </location>
</feature>
<feature type="region of interest" description="Disordered" evidence="4">
    <location>
        <begin position="388"/>
        <end position="407"/>
    </location>
</feature>
<dbReference type="SMART" id="SM00233">
    <property type="entry name" value="PH"/>
    <property type="match status" value="1"/>
</dbReference>
<dbReference type="Proteomes" id="UP000192223">
    <property type="component" value="Unplaced"/>
</dbReference>
<dbReference type="Gene3D" id="1.20.900.10">
    <property type="entry name" value="Dbl homology (DH) domain"/>
    <property type="match status" value="1"/>
</dbReference>
<proteinExistence type="predicted"/>
<evidence type="ECO:0000256" key="4">
    <source>
        <dbReference type="SAM" id="MobiDB-lite"/>
    </source>
</evidence>
<reference evidence="8" key="1">
    <citation type="submission" date="2025-08" db="UniProtKB">
        <authorList>
            <consortium name="RefSeq"/>
        </authorList>
    </citation>
    <scope>IDENTIFICATION</scope>
    <source>
        <tissue evidence="8">Entire body</tissue>
    </source>
</reference>
<dbReference type="OrthoDB" id="6152532at2759"/>
<feature type="region of interest" description="Disordered" evidence="4">
    <location>
        <begin position="1074"/>
        <end position="1115"/>
    </location>
</feature>
<evidence type="ECO:0000259" key="6">
    <source>
        <dbReference type="PROSITE" id="PS50010"/>
    </source>
</evidence>
<keyword evidence="7" id="KW-1185">Reference proteome</keyword>
<dbReference type="SUPFAM" id="SSF50729">
    <property type="entry name" value="PH domain-like"/>
    <property type="match status" value="1"/>
</dbReference>
<feature type="region of interest" description="Disordered" evidence="4">
    <location>
        <begin position="545"/>
        <end position="575"/>
    </location>
</feature>
<feature type="coiled-coil region" evidence="3">
    <location>
        <begin position="297"/>
        <end position="324"/>
    </location>
</feature>
<keyword evidence="3" id="KW-0175">Coiled coil</keyword>
<feature type="compositionally biased region" description="Polar residues" evidence="4">
    <location>
        <begin position="388"/>
        <end position="402"/>
    </location>
</feature>
<feature type="domain" description="PH" evidence="5">
    <location>
        <begin position="821"/>
        <end position="932"/>
    </location>
</feature>
<dbReference type="InterPro" id="IPR055251">
    <property type="entry name" value="SOS1_NGEF_PH"/>
</dbReference>
<keyword evidence="2" id="KW-0344">Guanine-nucleotide releasing factor</keyword>
<organism evidence="7 8">
    <name type="scientific">Agrilus planipennis</name>
    <name type="common">Emerald ash borer</name>
    <name type="synonym">Agrilus marcopoli</name>
    <dbReference type="NCBI Taxonomy" id="224129"/>
    <lineage>
        <taxon>Eukaryota</taxon>
        <taxon>Metazoa</taxon>
        <taxon>Ecdysozoa</taxon>
        <taxon>Arthropoda</taxon>
        <taxon>Hexapoda</taxon>
        <taxon>Insecta</taxon>
        <taxon>Pterygota</taxon>
        <taxon>Neoptera</taxon>
        <taxon>Endopterygota</taxon>
        <taxon>Coleoptera</taxon>
        <taxon>Polyphaga</taxon>
        <taxon>Elateriformia</taxon>
        <taxon>Buprestoidea</taxon>
        <taxon>Buprestidae</taxon>
        <taxon>Agrilinae</taxon>
        <taxon>Agrilus</taxon>
    </lineage>
</organism>
<dbReference type="InterPro" id="IPR000219">
    <property type="entry name" value="DH_dom"/>
</dbReference>
<evidence type="ECO:0000256" key="3">
    <source>
        <dbReference type="SAM" id="Coils"/>
    </source>
</evidence>
<accession>A0A7F5RBY9</accession>
<dbReference type="Pfam" id="PF22697">
    <property type="entry name" value="SOS1_NGEF_PH"/>
    <property type="match status" value="1"/>
</dbReference>
<evidence type="ECO:0000256" key="1">
    <source>
        <dbReference type="ARBA" id="ARBA00022553"/>
    </source>
</evidence>
<dbReference type="CDD" id="cd00160">
    <property type="entry name" value="RhoGEF"/>
    <property type="match status" value="1"/>
</dbReference>
<evidence type="ECO:0000259" key="5">
    <source>
        <dbReference type="PROSITE" id="PS50003"/>
    </source>
</evidence>
<dbReference type="KEGG" id="apln:108743351"/>
<dbReference type="PANTHER" id="PTHR45845:SF3">
    <property type="entry name" value="PURATROPHIN-1-LIKE, ISOFORM A"/>
    <property type="match status" value="1"/>
</dbReference>
<feature type="compositionally biased region" description="Polar residues" evidence="4">
    <location>
        <begin position="545"/>
        <end position="554"/>
    </location>
</feature>
<dbReference type="GeneID" id="108743351"/>
<evidence type="ECO:0000313" key="7">
    <source>
        <dbReference type="Proteomes" id="UP000192223"/>
    </source>
</evidence>
<dbReference type="Gene3D" id="2.30.29.30">
    <property type="entry name" value="Pleckstrin-homology domain (PH domain)/Phosphotyrosine-binding domain (PTB)"/>
    <property type="match status" value="1"/>
</dbReference>
<dbReference type="InParanoid" id="A0A7F5RBY9"/>
<dbReference type="Pfam" id="PF00621">
    <property type="entry name" value="RhoGEF"/>
    <property type="match status" value="1"/>
</dbReference>
<dbReference type="AlphaFoldDB" id="A0A7F5RBY9"/>
<feature type="domain" description="DH" evidence="6">
    <location>
        <begin position="625"/>
        <end position="809"/>
    </location>
</feature>